<evidence type="ECO:0000313" key="2">
    <source>
        <dbReference type="Proteomes" id="UP000201243"/>
    </source>
</evidence>
<reference evidence="1 2" key="1">
    <citation type="journal article" date="2016" name="Appl. Environ. Microbiol.">
        <title>Identification and Analysis of a Novel Group of Bacteriophages Infecting the Lactic Acid Bacterium Streptococcus thermophilus.</title>
        <authorList>
            <person name="McDonnell B."/>
            <person name="Mahony J."/>
            <person name="Neve H."/>
            <person name="Hanemaaijer L."/>
            <person name="Noben J.P."/>
            <person name="Kouwen T."/>
            <person name="van Sinderen D."/>
        </authorList>
    </citation>
    <scope>NUCLEOTIDE SEQUENCE [LARGE SCALE GENOMIC DNA]</scope>
</reference>
<accession>A0A191KBL5</accession>
<dbReference type="Proteomes" id="UP000201243">
    <property type="component" value="Segment"/>
</dbReference>
<dbReference type="EMBL" id="KU678392">
    <property type="protein sequence ID" value="AMQ65843.1"/>
    <property type="molecule type" value="Genomic_DNA"/>
</dbReference>
<dbReference type="KEGG" id="vg:29057531"/>
<organism evidence="1 2">
    <name type="scientific">Streptococcus phage 9874</name>
    <dbReference type="NCBI Taxonomy" id="1814960"/>
    <lineage>
        <taxon>Viruses</taxon>
        <taxon>Duplodnaviria</taxon>
        <taxon>Heunggongvirae</taxon>
        <taxon>Uroviricota</taxon>
        <taxon>Caudoviricetes</taxon>
        <taxon>Piorkowskivirus</taxon>
        <taxon>Piorkowskivirus pv9874</taxon>
    </lineage>
</organism>
<dbReference type="RefSeq" id="YP_009280328.1">
    <property type="nucleotide sequence ID" value="NC_031023.1"/>
</dbReference>
<keyword evidence="2" id="KW-1185">Reference proteome</keyword>
<sequence>MQINETIVKGAKIELAKRRFFFYCNLIMPKFYEVHREYLVHLCDELQNFLNDDEHDVLIINLPP</sequence>
<gene>
    <name evidence="1" type="ORF">P9874_02</name>
</gene>
<dbReference type="OrthoDB" id="28187at10239"/>
<dbReference type="GeneID" id="29057531"/>
<evidence type="ECO:0000313" key="1">
    <source>
        <dbReference type="EMBL" id="AMQ65843.1"/>
    </source>
</evidence>
<name>A0A191KBL5_9CAUD</name>
<protein>
    <submittedName>
        <fullName evidence="1">TerS</fullName>
    </submittedName>
</protein>
<proteinExistence type="predicted"/>